<dbReference type="Gene3D" id="3.70.10.10">
    <property type="match status" value="1"/>
</dbReference>
<keyword evidence="2" id="KW-0238">DNA-binding</keyword>
<evidence type="ECO:0000256" key="1">
    <source>
        <dbReference type="ARBA" id="ARBA00010462"/>
    </source>
</evidence>
<dbReference type="Pfam" id="PF00705">
    <property type="entry name" value="PCNA_N"/>
    <property type="match status" value="1"/>
</dbReference>
<dbReference type="GO" id="GO:0030337">
    <property type="term" value="F:DNA polymerase processivity factor activity"/>
    <property type="evidence" value="ECO:0007669"/>
    <property type="project" value="InterPro"/>
</dbReference>
<dbReference type="InterPro" id="IPR000730">
    <property type="entry name" value="Pr_cel_nuc_antig"/>
</dbReference>
<dbReference type="InterPro" id="IPR022649">
    <property type="entry name" value="Pr_cel_nuc_antig_C"/>
</dbReference>
<feature type="domain" description="Proliferating cell nuclear antigen PCNA C-terminal" evidence="4">
    <location>
        <begin position="133"/>
        <end position="257"/>
    </location>
</feature>
<dbReference type="InterPro" id="IPR046938">
    <property type="entry name" value="DNA_clamp_sf"/>
</dbReference>
<dbReference type="NCBIfam" id="TIGR00590">
    <property type="entry name" value="pcna"/>
    <property type="match status" value="1"/>
</dbReference>
<dbReference type="EMBL" id="MN740890">
    <property type="protein sequence ID" value="QHU16801.1"/>
    <property type="molecule type" value="Genomic_DNA"/>
</dbReference>
<dbReference type="CDD" id="cd00577">
    <property type="entry name" value="PCNA"/>
    <property type="match status" value="1"/>
</dbReference>
<protein>
    <recommendedName>
        <fullName evidence="6">Proliferating cell nuclear antigen PCNA C-terminal domain-containing protein</fullName>
    </recommendedName>
</protein>
<comment type="similarity">
    <text evidence="1">Belongs to the PCNA family.</text>
</comment>
<reference evidence="5" key="1">
    <citation type="journal article" date="2020" name="Nature">
        <title>Giant virus diversity and host interactions through global metagenomics.</title>
        <authorList>
            <person name="Schulz F."/>
            <person name="Roux S."/>
            <person name="Paez-Espino D."/>
            <person name="Jungbluth S."/>
            <person name="Walsh D.A."/>
            <person name="Denef V.J."/>
            <person name="McMahon K.D."/>
            <person name="Konstantinidis K.T."/>
            <person name="Eloe-Fadrosh E.A."/>
            <person name="Kyrpides N.C."/>
            <person name="Woyke T."/>
        </authorList>
    </citation>
    <scope>NUCLEOTIDE SEQUENCE</scope>
    <source>
        <strain evidence="5">GVMAG-S-3300012000-53</strain>
    </source>
</reference>
<dbReference type="PRINTS" id="PR00339">
    <property type="entry name" value="PCNACYCLIN"/>
</dbReference>
<feature type="domain" description="Proliferating cell nuclear antigen PCNA N-terminal" evidence="3">
    <location>
        <begin position="9"/>
        <end position="130"/>
    </location>
</feature>
<evidence type="ECO:0008006" key="6">
    <source>
        <dbReference type="Google" id="ProtNLM"/>
    </source>
</evidence>
<evidence type="ECO:0000256" key="2">
    <source>
        <dbReference type="ARBA" id="ARBA00023125"/>
    </source>
</evidence>
<dbReference type="PANTHER" id="PTHR11352">
    <property type="entry name" value="PROLIFERATING CELL NUCLEAR ANTIGEN"/>
    <property type="match status" value="1"/>
</dbReference>
<dbReference type="InterPro" id="IPR022648">
    <property type="entry name" value="Pr_cel_nuc_antig_N"/>
</dbReference>
<dbReference type="HAMAP" id="MF_00317">
    <property type="entry name" value="DNApol_clamp_arch"/>
    <property type="match status" value="1"/>
</dbReference>
<name>A0A6C0KHX7_9ZZZZ</name>
<organism evidence="5">
    <name type="scientific">viral metagenome</name>
    <dbReference type="NCBI Taxonomy" id="1070528"/>
    <lineage>
        <taxon>unclassified sequences</taxon>
        <taxon>metagenomes</taxon>
        <taxon>organismal metagenomes</taxon>
    </lineage>
</organism>
<dbReference type="Pfam" id="PF02747">
    <property type="entry name" value="PCNA_C"/>
    <property type="match status" value="1"/>
</dbReference>
<dbReference type="GO" id="GO:0006275">
    <property type="term" value="P:regulation of DNA replication"/>
    <property type="evidence" value="ECO:0007669"/>
    <property type="project" value="InterPro"/>
</dbReference>
<dbReference type="AlphaFoldDB" id="A0A6C0KHX7"/>
<proteinExistence type="inferred from homology"/>
<dbReference type="GO" id="GO:0006272">
    <property type="term" value="P:leading strand elongation"/>
    <property type="evidence" value="ECO:0007669"/>
    <property type="project" value="TreeGrafter"/>
</dbReference>
<evidence type="ECO:0000313" key="5">
    <source>
        <dbReference type="EMBL" id="QHU16801.1"/>
    </source>
</evidence>
<dbReference type="GO" id="GO:0003677">
    <property type="term" value="F:DNA binding"/>
    <property type="evidence" value="ECO:0007669"/>
    <property type="project" value="UniProtKB-KW"/>
</dbReference>
<evidence type="ECO:0000259" key="3">
    <source>
        <dbReference type="Pfam" id="PF00705"/>
    </source>
</evidence>
<accession>A0A6C0KHX7</accession>
<evidence type="ECO:0000259" key="4">
    <source>
        <dbReference type="Pfam" id="PF02747"/>
    </source>
</evidence>
<dbReference type="SUPFAM" id="SSF55979">
    <property type="entry name" value="DNA clamp"/>
    <property type="match status" value="2"/>
</dbReference>
<sequence length="261" mass="30291">MNILIDNQQKADLFAYLFQHIKLFSEYVNIMFEKERMYLQSMDSSRVSIFEIELPNHWFQKYEHINDAAICIGINTNILYKVLNARDKNQIVSIVYDGEDADKLCIHFTCDNKDIFDKHFEIPLVEIDNELLGIPEFESQADLTINSINFANIIHQLQIFGDQLIIDCSEEKIALCSTSQDTGKMTVDININDLDSFAINEGENLLLSFSLSYLHNICLYSKISKDIEIKLTRDYPMKITYLLGDEHSKMTFYLAPKINDE</sequence>
<dbReference type="PANTHER" id="PTHR11352:SF0">
    <property type="entry name" value="PROLIFERATING CELL NUCLEAR ANTIGEN"/>
    <property type="match status" value="1"/>
</dbReference>